<dbReference type="EMBL" id="FOTK01000014">
    <property type="protein sequence ID" value="SFL94774.1"/>
    <property type="molecule type" value="Genomic_DNA"/>
</dbReference>
<accession>A0A1I4LUU9</accession>
<evidence type="ECO:0000313" key="2">
    <source>
        <dbReference type="Proteomes" id="UP000199048"/>
    </source>
</evidence>
<reference evidence="2" key="1">
    <citation type="submission" date="2016-10" db="EMBL/GenBank/DDBJ databases">
        <authorList>
            <person name="Varghese N."/>
            <person name="Submissions S."/>
        </authorList>
    </citation>
    <scope>NUCLEOTIDE SEQUENCE [LARGE SCALE GENOMIC DNA]</scope>
    <source>
        <strain evidence="2">BL36</strain>
    </source>
</reference>
<dbReference type="Proteomes" id="UP000199048">
    <property type="component" value="Unassembled WGS sequence"/>
</dbReference>
<dbReference type="STRING" id="582667.SAMN05192568_1014130"/>
<name>A0A1I4LUU9_9HYPH</name>
<sequence length="84" mass="9242">MVERPVQGALDLHGADSDTGRRPRVFAGVQFSFRMLAHDGARHILTIGRLIKVKKDLTLMLPRFGARIAASPESHGRNVPVRDG</sequence>
<dbReference type="AlphaFoldDB" id="A0A1I4LUU9"/>
<evidence type="ECO:0000313" key="1">
    <source>
        <dbReference type="EMBL" id="SFL94774.1"/>
    </source>
</evidence>
<organism evidence="1 2">
    <name type="scientific">Methylobacterium pseudosasicola</name>
    <dbReference type="NCBI Taxonomy" id="582667"/>
    <lineage>
        <taxon>Bacteria</taxon>
        <taxon>Pseudomonadati</taxon>
        <taxon>Pseudomonadota</taxon>
        <taxon>Alphaproteobacteria</taxon>
        <taxon>Hyphomicrobiales</taxon>
        <taxon>Methylobacteriaceae</taxon>
        <taxon>Methylobacterium</taxon>
    </lineage>
</organism>
<keyword evidence="2" id="KW-1185">Reference proteome</keyword>
<proteinExistence type="predicted"/>
<protein>
    <submittedName>
        <fullName evidence="1">Uncharacterized protein</fullName>
    </submittedName>
</protein>
<gene>
    <name evidence="1" type="ORF">SAMN05192568_1014130</name>
</gene>